<protein>
    <recommendedName>
        <fullName evidence="4">Lipoprotein</fullName>
    </recommendedName>
</protein>
<dbReference type="RefSeq" id="WP_087374341.1">
    <property type="nucleotide sequence ID" value="NZ_NFKK01000020.1"/>
</dbReference>
<accession>A0A1Y4L444</accession>
<name>A0A1Y4L444_9FIRM</name>
<sequence>MKKVVAGILALFAMCCMVACGNTTPQQDTTPTAQTTPDTPADTASLEEKYPNFVTFDFPAATLSDSLKEFMQSKFSDAMVSEPSVENTEDDDLIPACTAYTYDLGAGISLTLRETTATQKCCQVYLYAPISGQDDLHSRIGYAMGGLLGLLEPDEEIGNRIMTELNITNVTEPATTRSLGDISSWTYIVNEDSIMFNIMAK</sequence>
<reference evidence="3" key="1">
    <citation type="submission" date="2017-04" db="EMBL/GenBank/DDBJ databases">
        <title>Function of individual gut microbiota members based on whole genome sequencing of pure cultures obtained from chicken caecum.</title>
        <authorList>
            <person name="Medvecky M."/>
            <person name="Cejkova D."/>
            <person name="Polansky O."/>
            <person name="Karasova D."/>
            <person name="Kubasova T."/>
            <person name="Cizek A."/>
            <person name="Rychlik I."/>
        </authorList>
    </citation>
    <scope>NUCLEOTIDE SEQUENCE [LARGE SCALE GENOMIC DNA]</scope>
    <source>
        <strain evidence="3">An180</strain>
    </source>
</reference>
<evidence type="ECO:0008006" key="4">
    <source>
        <dbReference type="Google" id="ProtNLM"/>
    </source>
</evidence>
<feature type="chain" id="PRO_5013277563" description="Lipoprotein" evidence="1">
    <location>
        <begin position="22"/>
        <end position="201"/>
    </location>
</feature>
<gene>
    <name evidence="2" type="ORF">B5F17_12615</name>
</gene>
<feature type="signal peptide" evidence="1">
    <location>
        <begin position="1"/>
        <end position="21"/>
    </location>
</feature>
<evidence type="ECO:0000313" key="3">
    <source>
        <dbReference type="Proteomes" id="UP000195897"/>
    </source>
</evidence>
<proteinExistence type="predicted"/>
<comment type="caution">
    <text evidence="2">The sequence shown here is derived from an EMBL/GenBank/DDBJ whole genome shotgun (WGS) entry which is preliminary data.</text>
</comment>
<dbReference type="Proteomes" id="UP000195897">
    <property type="component" value="Unassembled WGS sequence"/>
</dbReference>
<keyword evidence="1" id="KW-0732">Signal</keyword>
<organism evidence="2 3">
    <name type="scientific">Butyricicoccus pullicaecorum</name>
    <dbReference type="NCBI Taxonomy" id="501571"/>
    <lineage>
        <taxon>Bacteria</taxon>
        <taxon>Bacillati</taxon>
        <taxon>Bacillota</taxon>
        <taxon>Clostridia</taxon>
        <taxon>Eubacteriales</taxon>
        <taxon>Butyricicoccaceae</taxon>
        <taxon>Butyricicoccus</taxon>
    </lineage>
</organism>
<dbReference type="AlphaFoldDB" id="A0A1Y4L444"/>
<evidence type="ECO:0000256" key="1">
    <source>
        <dbReference type="SAM" id="SignalP"/>
    </source>
</evidence>
<dbReference type="EMBL" id="NFKK01000020">
    <property type="protein sequence ID" value="OUP51563.1"/>
    <property type="molecule type" value="Genomic_DNA"/>
</dbReference>
<evidence type="ECO:0000313" key="2">
    <source>
        <dbReference type="EMBL" id="OUP51563.1"/>
    </source>
</evidence>